<evidence type="ECO:0000256" key="2">
    <source>
        <dbReference type="ARBA" id="ARBA00022723"/>
    </source>
</evidence>
<organism evidence="4 5">
    <name type="scientific">Strigamia maritima</name>
    <name type="common">European centipede</name>
    <name type="synonym">Geophilus maritimus</name>
    <dbReference type="NCBI Taxonomy" id="126957"/>
    <lineage>
        <taxon>Eukaryota</taxon>
        <taxon>Metazoa</taxon>
        <taxon>Ecdysozoa</taxon>
        <taxon>Arthropoda</taxon>
        <taxon>Myriapoda</taxon>
        <taxon>Chilopoda</taxon>
        <taxon>Pleurostigmophora</taxon>
        <taxon>Geophilomorpha</taxon>
        <taxon>Linotaeniidae</taxon>
        <taxon>Strigamia</taxon>
    </lineage>
</organism>
<dbReference type="HOGENOM" id="CLU_018552_6_2_1"/>
<dbReference type="Proteomes" id="UP000014500">
    <property type="component" value="Unassembled WGS sequence"/>
</dbReference>
<evidence type="ECO:0000313" key="5">
    <source>
        <dbReference type="Proteomes" id="UP000014500"/>
    </source>
</evidence>
<dbReference type="GO" id="GO:0046872">
    <property type="term" value="F:metal ion binding"/>
    <property type="evidence" value="ECO:0007669"/>
    <property type="project" value="UniProtKB-KW"/>
</dbReference>
<dbReference type="InterPro" id="IPR027806">
    <property type="entry name" value="HARBI1_dom"/>
</dbReference>
<reference evidence="4" key="2">
    <citation type="submission" date="2015-02" db="UniProtKB">
        <authorList>
            <consortium name="EnsemblMetazoa"/>
        </authorList>
    </citation>
    <scope>IDENTIFICATION</scope>
</reference>
<feature type="domain" description="DDE Tnp4" evidence="3">
    <location>
        <begin position="12"/>
        <end position="64"/>
    </location>
</feature>
<comment type="cofactor">
    <cofactor evidence="1">
        <name>a divalent metal cation</name>
        <dbReference type="ChEBI" id="CHEBI:60240"/>
    </cofactor>
</comment>
<evidence type="ECO:0000256" key="1">
    <source>
        <dbReference type="ARBA" id="ARBA00001968"/>
    </source>
</evidence>
<dbReference type="OMA" id="CTIANTF"/>
<keyword evidence="5" id="KW-1185">Reference proteome</keyword>
<dbReference type="EMBL" id="AFFK01019452">
    <property type="status" value="NOT_ANNOTATED_CDS"/>
    <property type="molecule type" value="Genomic_DNA"/>
</dbReference>
<dbReference type="AlphaFoldDB" id="T1IUD8"/>
<evidence type="ECO:0000313" key="4">
    <source>
        <dbReference type="EnsemblMetazoa" id="SMAR004760-PA"/>
    </source>
</evidence>
<protein>
    <recommendedName>
        <fullName evidence="3">DDE Tnp4 domain-containing protein</fullName>
    </recommendedName>
</protein>
<dbReference type="PhylomeDB" id="T1IUD8"/>
<proteinExistence type="predicted"/>
<evidence type="ECO:0000259" key="3">
    <source>
        <dbReference type="Pfam" id="PF13359"/>
    </source>
</evidence>
<name>T1IUD8_STRMM</name>
<dbReference type="STRING" id="126957.T1IUD8"/>
<reference evidence="5" key="1">
    <citation type="submission" date="2011-05" db="EMBL/GenBank/DDBJ databases">
        <authorList>
            <person name="Richards S.R."/>
            <person name="Qu J."/>
            <person name="Jiang H."/>
            <person name="Jhangiani S.N."/>
            <person name="Agravi P."/>
            <person name="Goodspeed R."/>
            <person name="Gross S."/>
            <person name="Mandapat C."/>
            <person name="Jackson L."/>
            <person name="Mathew T."/>
            <person name="Pu L."/>
            <person name="Thornton R."/>
            <person name="Saada N."/>
            <person name="Wilczek-Boney K.B."/>
            <person name="Lee S."/>
            <person name="Kovar C."/>
            <person name="Wu Y."/>
            <person name="Scherer S.E."/>
            <person name="Worley K.C."/>
            <person name="Muzny D.M."/>
            <person name="Gibbs R."/>
        </authorList>
    </citation>
    <scope>NUCLEOTIDE SEQUENCE</scope>
    <source>
        <strain evidence="5">Brora</strain>
    </source>
</reference>
<dbReference type="eggNOG" id="ENOG502SERC">
    <property type="taxonomic scope" value="Eukaryota"/>
</dbReference>
<accession>T1IUD8</accession>
<dbReference type="EnsemblMetazoa" id="SMAR004760-RA">
    <property type="protein sequence ID" value="SMAR004760-PA"/>
    <property type="gene ID" value="SMAR004760"/>
</dbReference>
<sequence>MRSFPGRFLEIEKLIYNYRLSRARRTIENTFGITAARWRILRRPIIATTETADSIVKAVVCLHNYLMITQRQRLGNNHYCSLNMADHDDGRGHIIDGEWRSIVAGDTGMQDIHRTNYNRNPEKAIEVREIFKRFFMSNEGQVPWQYHSVGRTNYFFLFLFMYVF</sequence>
<keyword evidence="2" id="KW-0479">Metal-binding</keyword>
<dbReference type="Pfam" id="PF13359">
    <property type="entry name" value="DDE_Tnp_4"/>
    <property type="match status" value="1"/>
</dbReference>